<dbReference type="AlphaFoldDB" id="A0A5N7MSC7"/>
<dbReference type="OrthoDB" id="8453490at2"/>
<comment type="caution">
    <text evidence="1">The sequence shown here is derived from an EMBL/GenBank/DDBJ whole genome shotgun (WGS) entry which is preliminary data.</text>
</comment>
<evidence type="ECO:0000313" key="2">
    <source>
        <dbReference type="Proteomes" id="UP000403266"/>
    </source>
</evidence>
<gene>
    <name evidence="1" type="ORF">FS320_33735</name>
</gene>
<dbReference type="Proteomes" id="UP000403266">
    <property type="component" value="Unassembled WGS sequence"/>
</dbReference>
<proteinExistence type="predicted"/>
<reference evidence="1 2" key="1">
    <citation type="journal article" date="2019" name="Syst. Appl. Microbiol.">
        <title>Microvirga tunisiensis sp. nov., a root nodule symbiotic bacterium isolated from Lupinus micranthus and L. luteus grown in Northern Tunisia.</title>
        <authorList>
            <person name="Msaddak A."/>
            <person name="Rejili M."/>
            <person name="Duran D."/>
            <person name="Mars M."/>
            <person name="Palacios J.M."/>
            <person name="Ruiz-Argueso T."/>
            <person name="Rey L."/>
            <person name="Imperial J."/>
        </authorList>
    </citation>
    <scope>NUCLEOTIDE SEQUENCE [LARGE SCALE GENOMIC DNA]</scope>
    <source>
        <strain evidence="1 2">Lmie10</strain>
    </source>
</reference>
<evidence type="ECO:0008006" key="3">
    <source>
        <dbReference type="Google" id="ProtNLM"/>
    </source>
</evidence>
<keyword evidence="2" id="KW-1185">Reference proteome</keyword>
<dbReference type="RefSeq" id="WP_152716769.1">
    <property type="nucleotide sequence ID" value="NZ_VOSJ01000307.1"/>
</dbReference>
<name>A0A5N7MSC7_9HYPH</name>
<accession>A0A5N7MSC7</accession>
<dbReference type="EMBL" id="VOSK01000283">
    <property type="protein sequence ID" value="MPR29895.1"/>
    <property type="molecule type" value="Genomic_DNA"/>
</dbReference>
<organism evidence="1 2">
    <name type="scientific">Microvirga tunisiensis</name>
    <dbReference type="NCBI Taxonomy" id="2108360"/>
    <lineage>
        <taxon>Bacteria</taxon>
        <taxon>Pseudomonadati</taxon>
        <taxon>Pseudomonadota</taxon>
        <taxon>Alphaproteobacteria</taxon>
        <taxon>Hyphomicrobiales</taxon>
        <taxon>Methylobacteriaceae</taxon>
        <taxon>Microvirga</taxon>
    </lineage>
</organism>
<sequence>MLDFAKLRAITPEDRERMEREREERLIAEDKARRAEWSKKTLTATLQGDVESRFTRTGDRVWYLRCQQADGKTVFSVYYVPEYMSSEEQYQQLGTLLPGSTLELAGYWKKRSWQNQQGQTVDSWEFMTQTYTVKQAIAA</sequence>
<protein>
    <recommendedName>
        <fullName evidence="3">Single-stranded DNA-binding protein</fullName>
    </recommendedName>
</protein>
<evidence type="ECO:0000313" key="1">
    <source>
        <dbReference type="EMBL" id="MPR29895.1"/>
    </source>
</evidence>